<evidence type="ECO:0000313" key="1">
    <source>
        <dbReference type="EMBL" id="KAF5843639.1"/>
    </source>
</evidence>
<organism evidence="1 2">
    <name type="scientific">Dunaliella salina</name>
    <name type="common">Green alga</name>
    <name type="synonym">Protococcus salinus</name>
    <dbReference type="NCBI Taxonomy" id="3046"/>
    <lineage>
        <taxon>Eukaryota</taxon>
        <taxon>Viridiplantae</taxon>
        <taxon>Chlorophyta</taxon>
        <taxon>core chlorophytes</taxon>
        <taxon>Chlorophyceae</taxon>
        <taxon>CS clade</taxon>
        <taxon>Chlamydomonadales</taxon>
        <taxon>Dunaliellaceae</taxon>
        <taxon>Dunaliella</taxon>
    </lineage>
</organism>
<accession>A0ABQ7H9V8</accession>
<reference evidence="1" key="1">
    <citation type="submission" date="2017-08" db="EMBL/GenBank/DDBJ databases">
        <authorList>
            <person name="Polle J.E."/>
            <person name="Barry K."/>
            <person name="Cushman J."/>
            <person name="Schmutz J."/>
            <person name="Tran D."/>
            <person name="Hathwaick L.T."/>
            <person name="Yim W.C."/>
            <person name="Jenkins J."/>
            <person name="Mckie-Krisberg Z.M."/>
            <person name="Prochnik S."/>
            <person name="Lindquist E."/>
            <person name="Dockter R.B."/>
            <person name="Adam C."/>
            <person name="Molina H."/>
            <person name="Bunkerborg J."/>
            <person name="Jin E."/>
            <person name="Buchheim M."/>
            <person name="Magnuson J."/>
        </authorList>
    </citation>
    <scope>NUCLEOTIDE SEQUENCE</scope>
    <source>
        <strain evidence="1">CCAP 19/18</strain>
    </source>
</reference>
<keyword evidence="2" id="KW-1185">Reference proteome</keyword>
<name>A0ABQ7H9V8_DUNSA</name>
<dbReference type="Proteomes" id="UP000815325">
    <property type="component" value="Unassembled WGS sequence"/>
</dbReference>
<sequence>MQINYSHECTGILQHFLRIEKEYKSQCRPGACLPETPATILTIHVTDRTSAVAFTCIYTALKTQDFR</sequence>
<dbReference type="EMBL" id="MU069439">
    <property type="protein sequence ID" value="KAF5843639.1"/>
    <property type="molecule type" value="Genomic_DNA"/>
</dbReference>
<protein>
    <submittedName>
        <fullName evidence="1">Uncharacterized protein</fullName>
    </submittedName>
</protein>
<evidence type="ECO:0000313" key="2">
    <source>
        <dbReference type="Proteomes" id="UP000815325"/>
    </source>
</evidence>
<proteinExistence type="predicted"/>
<gene>
    <name evidence="1" type="ORF">DUNSADRAFT_10814</name>
</gene>
<comment type="caution">
    <text evidence="1">The sequence shown here is derived from an EMBL/GenBank/DDBJ whole genome shotgun (WGS) entry which is preliminary data.</text>
</comment>